<dbReference type="Proteomes" id="UP000297299">
    <property type="component" value="Unassembled WGS sequence"/>
</dbReference>
<organism evidence="1 2">
    <name type="scientific">Botryotinia calthae</name>
    <dbReference type="NCBI Taxonomy" id="38488"/>
    <lineage>
        <taxon>Eukaryota</taxon>
        <taxon>Fungi</taxon>
        <taxon>Dikarya</taxon>
        <taxon>Ascomycota</taxon>
        <taxon>Pezizomycotina</taxon>
        <taxon>Leotiomycetes</taxon>
        <taxon>Helotiales</taxon>
        <taxon>Sclerotiniaceae</taxon>
        <taxon>Botryotinia</taxon>
    </lineage>
</organism>
<reference evidence="1 2" key="1">
    <citation type="submission" date="2017-11" db="EMBL/GenBank/DDBJ databases">
        <title>Comparative genomics of Botrytis spp.</title>
        <authorList>
            <person name="Valero-Jimenez C.A."/>
            <person name="Tapia P."/>
            <person name="Veloso J."/>
            <person name="Silva-Moreno E."/>
            <person name="Staats M."/>
            <person name="Valdes J.H."/>
            <person name="Van Kan J.A.L."/>
        </authorList>
    </citation>
    <scope>NUCLEOTIDE SEQUENCE [LARGE SCALE GENOMIC DNA]</scope>
    <source>
        <strain evidence="1 2">MUCL2830</strain>
    </source>
</reference>
<dbReference type="EMBL" id="PHWZ01001508">
    <property type="protein sequence ID" value="TEY23040.1"/>
    <property type="molecule type" value="Genomic_DNA"/>
</dbReference>
<keyword evidence="2" id="KW-1185">Reference proteome</keyword>
<dbReference type="AlphaFoldDB" id="A0A4Y8CC68"/>
<proteinExistence type="predicted"/>
<comment type="caution">
    <text evidence="1">The sequence shown here is derived from an EMBL/GenBank/DDBJ whole genome shotgun (WGS) entry which is preliminary data.</text>
</comment>
<evidence type="ECO:0000313" key="2">
    <source>
        <dbReference type="Proteomes" id="UP000297299"/>
    </source>
</evidence>
<sequence>MRILRIGVRFSGGKFASHILFLLFDGLGETAKFSRPLKNPQTFWPIEDSYSASTLSRGEEEEEGRFIRLYSFHAGHLTNISIVTMI</sequence>
<accession>A0A4Y8CC68</accession>
<evidence type="ECO:0000313" key="1">
    <source>
        <dbReference type="EMBL" id="TEY23040.1"/>
    </source>
</evidence>
<protein>
    <submittedName>
        <fullName evidence="1">Uncharacterized protein</fullName>
    </submittedName>
</protein>
<name>A0A4Y8CC68_9HELO</name>
<gene>
    <name evidence="1" type="ORF">BOTCAL_1512g00010</name>
</gene>